<protein>
    <recommendedName>
        <fullName evidence="3">beta-N-acetylhexosaminidase</fullName>
        <ecNumber evidence="3">3.2.1.52</ecNumber>
    </recommendedName>
</protein>
<evidence type="ECO:0000256" key="1">
    <source>
        <dbReference type="ARBA" id="ARBA00001231"/>
    </source>
</evidence>
<dbReference type="GO" id="GO:0005975">
    <property type="term" value="P:carbohydrate metabolic process"/>
    <property type="evidence" value="ECO:0007669"/>
    <property type="project" value="InterPro"/>
</dbReference>
<dbReference type="SUPFAM" id="SSF52279">
    <property type="entry name" value="Beta-D-glucan exohydrolase, C-terminal domain"/>
    <property type="match status" value="1"/>
</dbReference>
<dbReference type="EC" id="3.2.1.52" evidence="3"/>
<evidence type="ECO:0000256" key="3">
    <source>
        <dbReference type="ARBA" id="ARBA00012663"/>
    </source>
</evidence>
<feature type="domain" description="Glycoside hydrolase family 3 C-terminal" evidence="7">
    <location>
        <begin position="451"/>
        <end position="664"/>
    </location>
</feature>
<comment type="catalytic activity">
    <reaction evidence="1">
        <text>Hydrolysis of terminal non-reducing N-acetyl-D-hexosamine residues in N-acetyl-beta-D-hexosaminides.</text>
        <dbReference type="EC" id="3.2.1.52"/>
    </reaction>
</comment>
<dbReference type="GO" id="GO:0004563">
    <property type="term" value="F:beta-N-acetylhexosaminidase activity"/>
    <property type="evidence" value="ECO:0007669"/>
    <property type="project" value="UniProtKB-EC"/>
</dbReference>
<dbReference type="Proteomes" id="UP000001299">
    <property type="component" value="Chromosome 2"/>
</dbReference>
<dbReference type="InterPro" id="IPR036962">
    <property type="entry name" value="Glyco_hydro_3_N_sf"/>
</dbReference>
<dbReference type="InterPro" id="IPR036881">
    <property type="entry name" value="Glyco_hydro_3_C_sf"/>
</dbReference>
<dbReference type="EMBL" id="CP001811">
    <property type="protein sequence ID" value="ADL35894.1"/>
    <property type="molecule type" value="Genomic_DNA"/>
</dbReference>
<reference evidence="8 9" key="1">
    <citation type="journal article" date="2010" name="PLoS ONE">
        <title>The glycobiome of the rumen bacterium Butyrivibrio proteoclasticus B316(T) highlights adaptation to a polysaccharide-rich environment.</title>
        <authorList>
            <person name="Kelly W.J."/>
            <person name="Leahy S.C."/>
            <person name="Altermann E."/>
            <person name="Yeoman C.J."/>
            <person name="Dunne J.C."/>
            <person name="Kong Z."/>
            <person name="Pacheco D.M."/>
            <person name="Li D."/>
            <person name="Noel S.J."/>
            <person name="Moon C.D."/>
            <person name="Cookson A.L."/>
            <person name="Attwood G.T."/>
        </authorList>
    </citation>
    <scope>NUCLEOTIDE SEQUENCE [LARGE SCALE GENOMIC DNA]</scope>
    <source>
        <strain evidence="9">ATCC 51982 / DSM 14932 / B316</strain>
    </source>
</reference>
<keyword evidence="4" id="KW-0378">Hydrolase</keyword>
<dbReference type="STRING" id="515622.bpr_III208"/>
<dbReference type="PANTHER" id="PTHR30480">
    <property type="entry name" value="BETA-HEXOSAMINIDASE-RELATED"/>
    <property type="match status" value="1"/>
</dbReference>
<dbReference type="InterPro" id="IPR017853">
    <property type="entry name" value="GH"/>
</dbReference>
<dbReference type="CAZy" id="GH3">
    <property type="family name" value="Glycoside Hydrolase Family 3"/>
</dbReference>
<organism evidence="8 9">
    <name type="scientific">Butyrivibrio proteoclasticus (strain ATCC 51982 / DSM 14932 / B316)</name>
    <name type="common">Clostridium proteoclasticum</name>
    <dbReference type="NCBI Taxonomy" id="515622"/>
    <lineage>
        <taxon>Bacteria</taxon>
        <taxon>Bacillati</taxon>
        <taxon>Bacillota</taxon>
        <taxon>Clostridia</taxon>
        <taxon>Lachnospirales</taxon>
        <taxon>Lachnospiraceae</taxon>
        <taxon>Butyrivibrio</taxon>
    </lineage>
</organism>
<dbReference type="Pfam" id="PF01915">
    <property type="entry name" value="Glyco_hydro_3_C"/>
    <property type="match status" value="1"/>
</dbReference>
<feature type="domain" description="Glycoside hydrolase family 3 N-terminal" evidence="6">
    <location>
        <begin position="45"/>
        <end position="406"/>
    </location>
</feature>
<dbReference type="Gene3D" id="3.40.50.1700">
    <property type="entry name" value="Glycoside hydrolase family 3 C-terminal domain"/>
    <property type="match status" value="1"/>
</dbReference>
<evidence type="ECO:0000256" key="2">
    <source>
        <dbReference type="ARBA" id="ARBA00005336"/>
    </source>
</evidence>
<dbReference type="InterPro" id="IPR050226">
    <property type="entry name" value="NagZ_Beta-hexosaminidase"/>
</dbReference>
<evidence type="ECO:0000259" key="6">
    <source>
        <dbReference type="Pfam" id="PF00933"/>
    </source>
</evidence>
<dbReference type="PANTHER" id="PTHR30480:SF13">
    <property type="entry name" value="BETA-HEXOSAMINIDASE"/>
    <property type="match status" value="1"/>
</dbReference>
<sequence>MKSKFSKILSVLLTLTLLTGTYTLTGCSSVKGEAKVTRIMEQMSLDEKISQMIIPAIRTWNEENVTDLSAVPQLREALRRHQYGGIILFGSNITGNEQVTRLLHDLQDNNSQIEGVATHIPYLTPVDEEGGIVIRLTSGTRMTGNMAIGATTDSVKNAEETGRILGEELAALGFNADFAPDIDVNNNPSNPVIGTRSFSDDPDLVSKLGKAYAKGLSENNIIATYKHFPGHGDTSVDSHIGTPSVEKTYDEIKKTELVPFEAAIKDGAEMIMTAHITYPLIDEPKTFGDGVTQGFFPATMSKKIITDILRTDMGYDGVVVTDALEMDAIDDAGLVPGAKGSAEYSINIATEVINSGVDILLLPMDLKNAQAATFYDDYIAGIGAKVTSGEISQDRIDESVQRILTLKAKHGMLDDSDAANSDIEKNVSDSISIVGSKNHHDAEMNMARQAITVVKNDDNALPVSNETKNIFILGRQNADATTLQFAVDELKKGSFIAPDATINIDYYYDSSADVKLHYTDDMKDKISASDVVIGFSYASGNGALDKSGPQYIGITSAINDIHAAGGKFILVSENLPYDAAIYKDADAIVLAYMGSALGTDPTDKTDSGSGLKATNANIVAAIETVFGSNKAQGHLPVNVPDVTENSDGTLSYSSTYLYERGFGITD</sequence>
<accession>E0S3B2</accession>
<evidence type="ECO:0000256" key="4">
    <source>
        <dbReference type="ARBA" id="ARBA00022801"/>
    </source>
</evidence>
<gene>
    <name evidence="8" type="primary">bhx3C</name>
    <name evidence="8" type="ordered locus">bpr_III208</name>
</gene>
<comment type="similarity">
    <text evidence="2">Belongs to the glycosyl hydrolase 3 family.</text>
</comment>
<dbReference type="InterPro" id="IPR001764">
    <property type="entry name" value="Glyco_hydro_3_N"/>
</dbReference>
<dbReference type="AlphaFoldDB" id="E0S3B2"/>
<name>E0S3B2_BUTPB</name>
<dbReference type="PROSITE" id="PS51257">
    <property type="entry name" value="PROKAR_LIPOPROTEIN"/>
    <property type="match status" value="1"/>
</dbReference>
<keyword evidence="9" id="KW-1185">Reference proteome</keyword>
<dbReference type="Pfam" id="PF00933">
    <property type="entry name" value="Glyco_hydro_3"/>
    <property type="match status" value="1"/>
</dbReference>
<keyword evidence="5" id="KW-0326">Glycosidase</keyword>
<dbReference type="Gene3D" id="3.20.20.300">
    <property type="entry name" value="Glycoside hydrolase, family 3, N-terminal domain"/>
    <property type="match status" value="1"/>
</dbReference>
<evidence type="ECO:0000259" key="7">
    <source>
        <dbReference type="Pfam" id="PF01915"/>
    </source>
</evidence>
<dbReference type="RefSeq" id="WP_013282544.1">
    <property type="nucleotide sequence ID" value="NC_014388.1"/>
</dbReference>
<dbReference type="eggNOG" id="COG1472">
    <property type="taxonomic scope" value="Bacteria"/>
</dbReference>
<evidence type="ECO:0000313" key="9">
    <source>
        <dbReference type="Proteomes" id="UP000001299"/>
    </source>
</evidence>
<dbReference type="GO" id="GO:0009254">
    <property type="term" value="P:peptidoglycan turnover"/>
    <property type="evidence" value="ECO:0007669"/>
    <property type="project" value="TreeGrafter"/>
</dbReference>
<dbReference type="SUPFAM" id="SSF51445">
    <property type="entry name" value="(Trans)glycosidases"/>
    <property type="match status" value="1"/>
</dbReference>
<proteinExistence type="inferred from homology"/>
<dbReference type="KEGG" id="bpb:bpr_III208"/>
<dbReference type="InterPro" id="IPR002772">
    <property type="entry name" value="Glyco_hydro_3_C"/>
</dbReference>
<dbReference type="HOGENOM" id="CLU_008392_5_2_9"/>
<evidence type="ECO:0000313" key="8">
    <source>
        <dbReference type="EMBL" id="ADL35894.1"/>
    </source>
</evidence>
<evidence type="ECO:0000256" key="5">
    <source>
        <dbReference type="ARBA" id="ARBA00023295"/>
    </source>
</evidence>